<name>A0ABT6KMT9_9MICO</name>
<evidence type="ECO:0000313" key="3">
    <source>
        <dbReference type="Proteomes" id="UP001160142"/>
    </source>
</evidence>
<feature type="transmembrane region" description="Helical" evidence="1">
    <location>
        <begin position="103"/>
        <end position="125"/>
    </location>
</feature>
<keyword evidence="3" id="KW-1185">Reference proteome</keyword>
<proteinExistence type="predicted"/>
<feature type="transmembrane region" description="Helical" evidence="1">
    <location>
        <begin position="190"/>
        <end position="211"/>
    </location>
</feature>
<feature type="transmembrane region" description="Helical" evidence="1">
    <location>
        <begin position="12"/>
        <end position="29"/>
    </location>
</feature>
<dbReference type="Proteomes" id="UP001160142">
    <property type="component" value="Unassembled WGS sequence"/>
</dbReference>
<reference evidence="2 3" key="1">
    <citation type="submission" date="2023-04" db="EMBL/GenBank/DDBJ databases">
        <title>Genome Encyclopedia of Bacteria and Archaea VI: Functional Genomics of Type Strains.</title>
        <authorList>
            <person name="Whitman W."/>
        </authorList>
    </citation>
    <scope>NUCLEOTIDE SEQUENCE [LARGE SCALE GENOMIC DNA]</scope>
    <source>
        <strain evidence="2 3">SG_E_30_P1</strain>
    </source>
</reference>
<organism evidence="2 3">
    <name type="scientific">Antiquaquibacter oligotrophicus</name>
    <dbReference type="NCBI Taxonomy" id="2880260"/>
    <lineage>
        <taxon>Bacteria</taxon>
        <taxon>Bacillati</taxon>
        <taxon>Actinomycetota</taxon>
        <taxon>Actinomycetes</taxon>
        <taxon>Micrococcales</taxon>
        <taxon>Microbacteriaceae</taxon>
        <taxon>Antiquaquibacter</taxon>
    </lineage>
</organism>
<evidence type="ECO:0000313" key="2">
    <source>
        <dbReference type="EMBL" id="MDH6181091.1"/>
    </source>
</evidence>
<dbReference type="EMBL" id="JARXVQ010000001">
    <property type="protein sequence ID" value="MDH6181091.1"/>
    <property type="molecule type" value="Genomic_DNA"/>
</dbReference>
<sequence>MDAPAKVRAEHRWPVAIVVLAAFTIYAVLPDQVQILPRWVLPSLGVAALVPLLVKNPRRFSTESTWSRWLSLGFGFGLVLVNQVYVVLMIAALLDASIDGPNVLLTVLAVWATNVVAYGVLFWEFDGGGPVARRFEGVGDESPQDFLFPQQQRANDAWKPVFFDYLYFSLSNMMAFSPTDVMPLTTRAKALMGLQALTGFVILALVISRAVNILA</sequence>
<keyword evidence="1" id="KW-0812">Transmembrane</keyword>
<protein>
    <submittedName>
        <fullName evidence="2">Membrane protein</fullName>
    </submittedName>
</protein>
<accession>A0ABT6KMT9</accession>
<dbReference type="RefSeq" id="WP_322133413.1">
    <property type="nucleotide sequence ID" value="NZ_CP085036.1"/>
</dbReference>
<dbReference type="Gene3D" id="1.10.287.70">
    <property type="match status" value="1"/>
</dbReference>
<feature type="transmembrane region" description="Helical" evidence="1">
    <location>
        <begin position="35"/>
        <end position="54"/>
    </location>
</feature>
<gene>
    <name evidence="2" type="ORF">M2152_001273</name>
</gene>
<evidence type="ECO:0000256" key="1">
    <source>
        <dbReference type="SAM" id="Phobius"/>
    </source>
</evidence>
<feature type="transmembrane region" description="Helical" evidence="1">
    <location>
        <begin position="66"/>
        <end position="91"/>
    </location>
</feature>
<keyword evidence="1" id="KW-1133">Transmembrane helix</keyword>
<keyword evidence="1" id="KW-0472">Membrane</keyword>
<dbReference type="SUPFAM" id="SSF81324">
    <property type="entry name" value="Voltage-gated potassium channels"/>
    <property type="match status" value="1"/>
</dbReference>
<comment type="caution">
    <text evidence="2">The sequence shown here is derived from an EMBL/GenBank/DDBJ whole genome shotgun (WGS) entry which is preliminary data.</text>
</comment>